<dbReference type="Proteomes" id="UP000251853">
    <property type="component" value="Unassembled WGS sequence"/>
</dbReference>
<name>A0A174U7Z8_9FIRM</name>
<dbReference type="InterPro" id="IPR003313">
    <property type="entry name" value="AraC-bd"/>
</dbReference>
<evidence type="ECO:0000313" key="7">
    <source>
        <dbReference type="Proteomes" id="UP000095512"/>
    </source>
</evidence>
<keyword evidence="1" id="KW-0805">Transcription regulation</keyword>
<gene>
    <name evidence="5" type="primary">rhaS_8</name>
    <name evidence="6" type="synonym">rhaS_10</name>
    <name evidence="5" type="ORF">ERS852480_05057</name>
    <name evidence="6" type="ORF">NCTC11224_04984</name>
</gene>
<dbReference type="GO" id="GO:0003700">
    <property type="term" value="F:DNA-binding transcription factor activity"/>
    <property type="evidence" value="ECO:0007669"/>
    <property type="project" value="InterPro"/>
</dbReference>
<dbReference type="SMART" id="SM00342">
    <property type="entry name" value="HTH_ARAC"/>
    <property type="match status" value="1"/>
</dbReference>
<evidence type="ECO:0000313" key="8">
    <source>
        <dbReference type="Proteomes" id="UP000251853"/>
    </source>
</evidence>
<dbReference type="Gene3D" id="2.60.120.10">
    <property type="entry name" value="Jelly Rolls"/>
    <property type="match status" value="1"/>
</dbReference>
<dbReference type="PROSITE" id="PS00041">
    <property type="entry name" value="HTH_ARAC_FAMILY_1"/>
    <property type="match status" value="1"/>
</dbReference>
<dbReference type="Pfam" id="PF02311">
    <property type="entry name" value="AraC_binding"/>
    <property type="match status" value="1"/>
</dbReference>
<reference evidence="5 7" key="1">
    <citation type="submission" date="2015-09" db="EMBL/GenBank/DDBJ databases">
        <authorList>
            <consortium name="Pathogen Informatics"/>
        </authorList>
    </citation>
    <scope>NUCLEOTIDE SEQUENCE [LARGE SCALE GENOMIC DNA]</scope>
    <source>
        <strain evidence="5 7">2789STDY5834865</strain>
    </source>
</reference>
<dbReference type="EMBL" id="UAVW01000019">
    <property type="protein sequence ID" value="SQB15892.1"/>
    <property type="molecule type" value="Genomic_DNA"/>
</dbReference>
<evidence type="ECO:0000259" key="4">
    <source>
        <dbReference type="PROSITE" id="PS01124"/>
    </source>
</evidence>
<evidence type="ECO:0000256" key="3">
    <source>
        <dbReference type="ARBA" id="ARBA00023163"/>
    </source>
</evidence>
<dbReference type="Pfam" id="PF12833">
    <property type="entry name" value="HTH_18"/>
    <property type="match status" value="1"/>
</dbReference>
<dbReference type="GO" id="GO:0043565">
    <property type="term" value="F:sequence-specific DNA binding"/>
    <property type="evidence" value="ECO:0007669"/>
    <property type="project" value="InterPro"/>
</dbReference>
<dbReference type="InterPro" id="IPR018060">
    <property type="entry name" value="HTH_AraC"/>
</dbReference>
<keyword evidence="8" id="KW-1185">Reference proteome</keyword>
<keyword evidence="3" id="KW-0804">Transcription</keyword>
<evidence type="ECO:0000256" key="1">
    <source>
        <dbReference type="ARBA" id="ARBA00023015"/>
    </source>
</evidence>
<dbReference type="PROSITE" id="PS01124">
    <property type="entry name" value="HTH_ARAC_FAMILY_2"/>
    <property type="match status" value="1"/>
</dbReference>
<dbReference type="SUPFAM" id="SSF46689">
    <property type="entry name" value="Homeodomain-like"/>
    <property type="match status" value="2"/>
</dbReference>
<dbReference type="InterPro" id="IPR018062">
    <property type="entry name" value="HTH_AraC-typ_CS"/>
</dbReference>
<dbReference type="PRINTS" id="PR00032">
    <property type="entry name" value="HTHARAC"/>
</dbReference>
<dbReference type="InterPro" id="IPR009057">
    <property type="entry name" value="Homeodomain-like_sf"/>
</dbReference>
<dbReference type="RefSeq" id="WP_070104045.1">
    <property type="nucleotide sequence ID" value="NZ_CZAB01000103.1"/>
</dbReference>
<dbReference type="InterPro" id="IPR037923">
    <property type="entry name" value="HTH-like"/>
</dbReference>
<dbReference type="SUPFAM" id="SSF51215">
    <property type="entry name" value="Regulatory protein AraC"/>
    <property type="match status" value="1"/>
</dbReference>
<organism evidence="5 7">
    <name type="scientific">Enterocloster clostridioformis</name>
    <dbReference type="NCBI Taxonomy" id="1531"/>
    <lineage>
        <taxon>Bacteria</taxon>
        <taxon>Bacillati</taxon>
        <taxon>Bacillota</taxon>
        <taxon>Clostridia</taxon>
        <taxon>Lachnospirales</taxon>
        <taxon>Lachnospiraceae</taxon>
        <taxon>Enterocloster</taxon>
    </lineage>
</organism>
<evidence type="ECO:0000313" key="5">
    <source>
        <dbReference type="EMBL" id="CUQ17476.1"/>
    </source>
</evidence>
<dbReference type="AlphaFoldDB" id="A0A174U7Z8"/>
<accession>A0A174U7Z8</accession>
<dbReference type="Gene3D" id="1.10.10.60">
    <property type="entry name" value="Homeodomain-like"/>
    <property type="match status" value="2"/>
</dbReference>
<reference evidence="6 8" key="2">
    <citation type="submission" date="2018-06" db="EMBL/GenBank/DDBJ databases">
        <authorList>
            <consortium name="Pathogen Informatics"/>
            <person name="Doyle S."/>
        </authorList>
    </citation>
    <scope>NUCLEOTIDE SEQUENCE [LARGE SCALE GENOMIC DNA]</scope>
    <source>
        <strain evidence="6 8">NCTC11224</strain>
    </source>
</reference>
<protein>
    <submittedName>
        <fullName evidence="5">Transcriptional regulator, AraC family</fullName>
    </submittedName>
</protein>
<dbReference type="PANTHER" id="PTHR43280:SF28">
    <property type="entry name" value="HTH-TYPE TRANSCRIPTIONAL ACTIVATOR RHAS"/>
    <property type="match status" value="1"/>
</dbReference>
<proteinExistence type="predicted"/>
<dbReference type="InterPro" id="IPR020449">
    <property type="entry name" value="Tscrpt_reg_AraC-type_HTH"/>
</dbReference>
<evidence type="ECO:0000256" key="2">
    <source>
        <dbReference type="ARBA" id="ARBA00023125"/>
    </source>
</evidence>
<feature type="domain" description="HTH araC/xylS-type" evidence="4">
    <location>
        <begin position="200"/>
        <end position="298"/>
    </location>
</feature>
<dbReference type="Proteomes" id="UP000095512">
    <property type="component" value="Unassembled WGS sequence"/>
</dbReference>
<evidence type="ECO:0000313" key="6">
    <source>
        <dbReference type="EMBL" id="SQB15892.1"/>
    </source>
</evidence>
<sequence length="313" mass="36529">MKTYHNSPLLYEEGFSIIINEVATPIENSTFYYFDYDKRSHAINMDFPHFHSFYELMILLSPKAYHFVEGKRYDLIANDLVLLPPSVLHQSEYLPGPPSDRIIIGFMLPKQMNFGASGYKEILSVFNSSVPVFRFHREEQNRLYQKLNEIVSIAQDTPNVNIRNLLIHTKFTEFLFLLYEMQGLNHYVPNVENGVKEKIYTITNYIHTHYSEDISLAALADTFYISPYYLSHQFKNVTGYTVVQYIQLTRIKNAQYLLLNSPLRITQVAESTGFSSFSQFNRVFRKFCGMSPSDYKLISHHSSYRPTAPDEQQ</sequence>
<keyword evidence="2" id="KW-0238">DNA-binding</keyword>
<dbReference type="EMBL" id="CZAB01000103">
    <property type="protein sequence ID" value="CUQ17476.1"/>
    <property type="molecule type" value="Genomic_DNA"/>
</dbReference>
<dbReference type="PANTHER" id="PTHR43280">
    <property type="entry name" value="ARAC-FAMILY TRANSCRIPTIONAL REGULATOR"/>
    <property type="match status" value="1"/>
</dbReference>
<dbReference type="InterPro" id="IPR014710">
    <property type="entry name" value="RmlC-like_jellyroll"/>
</dbReference>